<dbReference type="AlphaFoldDB" id="A0A9X2VL14"/>
<dbReference type="InterPro" id="IPR039564">
    <property type="entry name" value="Peptidase_C39-like"/>
</dbReference>
<organism evidence="2 3">
    <name type="scientific">Umezawaea endophytica</name>
    <dbReference type="NCBI Taxonomy" id="1654476"/>
    <lineage>
        <taxon>Bacteria</taxon>
        <taxon>Bacillati</taxon>
        <taxon>Actinomycetota</taxon>
        <taxon>Actinomycetes</taxon>
        <taxon>Pseudonocardiales</taxon>
        <taxon>Pseudonocardiaceae</taxon>
        <taxon>Umezawaea</taxon>
    </lineage>
</organism>
<evidence type="ECO:0000313" key="3">
    <source>
        <dbReference type="Proteomes" id="UP001141259"/>
    </source>
</evidence>
<dbReference type="Gene3D" id="3.90.70.10">
    <property type="entry name" value="Cysteine proteinases"/>
    <property type="match status" value="1"/>
</dbReference>
<keyword evidence="3" id="KW-1185">Reference proteome</keyword>
<protein>
    <submittedName>
        <fullName evidence="2">Peptidase C39 family protein</fullName>
    </submittedName>
</protein>
<gene>
    <name evidence="2" type="ORF">NZH93_14525</name>
</gene>
<evidence type="ECO:0000313" key="2">
    <source>
        <dbReference type="EMBL" id="MCS7478074.1"/>
    </source>
</evidence>
<dbReference type="CDD" id="cd02549">
    <property type="entry name" value="Peptidase_C39A"/>
    <property type="match status" value="1"/>
</dbReference>
<dbReference type="RefSeq" id="WP_259623901.1">
    <property type="nucleotide sequence ID" value="NZ_JANYMP010000006.1"/>
</dbReference>
<reference evidence="2" key="1">
    <citation type="submission" date="2022-08" db="EMBL/GenBank/DDBJ databases">
        <authorList>
            <person name="Tistechok S."/>
            <person name="Samborskyy M."/>
            <person name="Roman I."/>
        </authorList>
    </citation>
    <scope>NUCLEOTIDE SEQUENCE</scope>
    <source>
        <strain evidence="2">DSM 103496</strain>
    </source>
</reference>
<dbReference type="Pfam" id="PF13529">
    <property type="entry name" value="Peptidase_C39_2"/>
    <property type="match status" value="1"/>
</dbReference>
<accession>A0A9X2VL14</accession>
<dbReference type="EMBL" id="JANYMP010000006">
    <property type="protein sequence ID" value="MCS7478074.1"/>
    <property type="molecule type" value="Genomic_DNA"/>
</dbReference>
<dbReference type="InterPro" id="IPR039563">
    <property type="entry name" value="Peptidase_C39_single_dom"/>
</dbReference>
<sequence>MLTPISTALVDHHEWRSAAFAEGASEGVRLAADGLVVDHPIGRENGYDYARWTSPPHATGFGATQVVPSWNADTPAGTWIRIDLRGPETGWYVMGRWAFGDTDIARSTVSGQSDENGRVDVDTFRAAEGHSQHGFQLRVTLYRAAGTTTTPTLLMVGAMASAVPDAFTVPASAPGPASGVELAVPRYSQNTHVGGEALCSPTSTAMVLEYWGRGPKPEELDPNLPDPRVEHAAEHVYDHDYEGAGNWPFNTAYAAAYGLRGHITRLRSLPELEEYIVRGVPVITSQSFREDELDGAGYGTEGHIMVVVGFTEAGDVIANDPASSSNETVRHVYPRAQFETVWLRTKRLDEDGAVAEGPGGVVYVIEPAP</sequence>
<feature type="domain" description="Peptidase C39-like" evidence="1">
    <location>
        <begin position="182"/>
        <end position="322"/>
    </location>
</feature>
<proteinExistence type="predicted"/>
<name>A0A9X2VL14_9PSEU</name>
<dbReference type="Proteomes" id="UP001141259">
    <property type="component" value="Unassembled WGS sequence"/>
</dbReference>
<evidence type="ECO:0000259" key="1">
    <source>
        <dbReference type="Pfam" id="PF13529"/>
    </source>
</evidence>
<comment type="caution">
    <text evidence="2">The sequence shown here is derived from an EMBL/GenBank/DDBJ whole genome shotgun (WGS) entry which is preliminary data.</text>
</comment>